<reference evidence="2" key="1">
    <citation type="journal article" date="2015" name="Proc. Natl. Acad. Sci. U.S.A.">
        <title>Genome sequencing of adzuki bean (Vigna angularis) provides insight into high starch and low fat accumulation and domestication.</title>
        <authorList>
            <person name="Yang K."/>
            <person name="Tian Z."/>
            <person name="Chen C."/>
            <person name="Luo L."/>
            <person name="Zhao B."/>
            <person name="Wang Z."/>
            <person name="Yu L."/>
            <person name="Li Y."/>
            <person name="Sun Y."/>
            <person name="Li W."/>
            <person name="Chen Y."/>
            <person name="Li Y."/>
            <person name="Zhang Y."/>
            <person name="Ai D."/>
            <person name="Zhao J."/>
            <person name="Shang C."/>
            <person name="Ma Y."/>
            <person name="Wu B."/>
            <person name="Wang M."/>
            <person name="Gao L."/>
            <person name="Sun D."/>
            <person name="Zhang P."/>
            <person name="Guo F."/>
            <person name="Wang W."/>
            <person name="Li Y."/>
            <person name="Wang J."/>
            <person name="Varshney R.K."/>
            <person name="Wang J."/>
            <person name="Ling H.Q."/>
            <person name="Wan P."/>
        </authorList>
    </citation>
    <scope>NUCLEOTIDE SEQUENCE</scope>
    <source>
        <strain evidence="2">cv. Jingnong 6</strain>
    </source>
</reference>
<proteinExistence type="predicted"/>
<dbReference type="Proteomes" id="UP000053144">
    <property type="component" value="Chromosome 8"/>
</dbReference>
<name>A0A0L9V5Y5_PHAAN</name>
<organism evidence="1 2">
    <name type="scientific">Phaseolus angularis</name>
    <name type="common">Azuki bean</name>
    <name type="synonym">Vigna angularis</name>
    <dbReference type="NCBI Taxonomy" id="3914"/>
    <lineage>
        <taxon>Eukaryota</taxon>
        <taxon>Viridiplantae</taxon>
        <taxon>Streptophyta</taxon>
        <taxon>Embryophyta</taxon>
        <taxon>Tracheophyta</taxon>
        <taxon>Spermatophyta</taxon>
        <taxon>Magnoliopsida</taxon>
        <taxon>eudicotyledons</taxon>
        <taxon>Gunneridae</taxon>
        <taxon>Pentapetalae</taxon>
        <taxon>rosids</taxon>
        <taxon>fabids</taxon>
        <taxon>Fabales</taxon>
        <taxon>Fabaceae</taxon>
        <taxon>Papilionoideae</taxon>
        <taxon>50 kb inversion clade</taxon>
        <taxon>NPAAA clade</taxon>
        <taxon>indigoferoid/millettioid clade</taxon>
        <taxon>Phaseoleae</taxon>
        <taxon>Vigna</taxon>
    </lineage>
</organism>
<dbReference type="EMBL" id="CM003378">
    <property type="protein sequence ID" value="KOM50450.1"/>
    <property type="molecule type" value="Genomic_DNA"/>
</dbReference>
<evidence type="ECO:0000313" key="1">
    <source>
        <dbReference type="EMBL" id="KOM50450.1"/>
    </source>
</evidence>
<evidence type="ECO:0000313" key="2">
    <source>
        <dbReference type="Proteomes" id="UP000053144"/>
    </source>
</evidence>
<gene>
    <name evidence="1" type="ORF">LR48_Vigan08g127700</name>
</gene>
<dbReference type="Gramene" id="KOM50450">
    <property type="protein sequence ID" value="KOM50450"/>
    <property type="gene ID" value="LR48_Vigan08g127700"/>
</dbReference>
<protein>
    <submittedName>
        <fullName evidence="1">Uncharacterized protein</fullName>
    </submittedName>
</protein>
<sequence length="110" mass="12796">MMQPMRNIHVAAPSPSKKLRFLNVRGKGLMSSHEGETTLELYYKRDFCAARHSGDLGFLQVYEDGGGVREEMMAMPHWRWLSEVRVVVEFALAVEFERRRLPHEEEAMDD</sequence>
<dbReference type="AlphaFoldDB" id="A0A0L9V5Y5"/>
<accession>A0A0L9V5Y5</accession>